<evidence type="ECO:0000256" key="9">
    <source>
        <dbReference type="ARBA" id="ARBA00023128"/>
    </source>
</evidence>
<evidence type="ECO:0000256" key="5">
    <source>
        <dbReference type="ARBA" id="ARBA00022448"/>
    </source>
</evidence>
<organism evidence="13">
    <name type="scientific">Octopus bimaculoides</name>
    <name type="common">California two-spotted octopus</name>
    <dbReference type="NCBI Taxonomy" id="37653"/>
    <lineage>
        <taxon>Eukaryota</taxon>
        <taxon>Metazoa</taxon>
        <taxon>Spiralia</taxon>
        <taxon>Lophotrochozoa</taxon>
        <taxon>Mollusca</taxon>
        <taxon>Cephalopoda</taxon>
        <taxon>Coleoidea</taxon>
        <taxon>Octopodiformes</taxon>
        <taxon>Octopoda</taxon>
        <taxon>Incirrata</taxon>
        <taxon>Octopodidae</taxon>
        <taxon>Octopus</taxon>
    </lineage>
</organism>
<evidence type="ECO:0000256" key="1">
    <source>
        <dbReference type="ARBA" id="ARBA00003195"/>
    </source>
</evidence>
<dbReference type="InterPro" id="IPR019342">
    <property type="entry name" value="NADH_UbQ_OxRdtase_FeS-su5"/>
</dbReference>
<keyword evidence="7" id="KW-0999">Mitochondrion inner membrane</keyword>
<dbReference type="PANTHER" id="PTHR21268">
    <property type="entry name" value="NADH DEHYDROGENASE [UBIQUINONE] IRON-SULFUR PROTEIN 5"/>
    <property type="match status" value="1"/>
</dbReference>
<comment type="function">
    <text evidence="1">Accessory subunit of the mitochondrial membrane respiratory chain NADH dehydrogenase (Complex I), that is believed not to be involved in catalysis. Complex I functions in the transfer of electrons from NADH to the respiratory chain. The immediate electron acceptor for the enzyme is believed to be ubiquinone.</text>
</comment>
<dbReference type="GO" id="GO:0005758">
    <property type="term" value="C:mitochondrial intermembrane space"/>
    <property type="evidence" value="ECO:0007669"/>
    <property type="project" value="UniProtKB-SubCell"/>
</dbReference>
<evidence type="ECO:0000256" key="10">
    <source>
        <dbReference type="ARBA" id="ARBA00023136"/>
    </source>
</evidence>
<keyword evidence="11 12" id="KW-1015">Disulfide bond</keyword>
<reference evidence="13" key="1">
    <citation type="submission" date="2015-07" db="EMBL/GenBank/DDBJ databases">
        <title>MeaNS - Measles Nucleotide Surveillance Program.</title>
        <authorList>
            <person name="Tran T."/>
            <person name="Druce J."/>
        </authorList>
    </citation>
    <scope>NUCLEOTIDE SEQUENCE</scope>
    <source>
        <strain evidence="13">UCB-OBI-ISO-001</strain>
        <tissue evidence="13">Gonad</tissue>
    </source>
</reference>
<keyword evidence="10" id="KW-0472">Membrane</keyword>
<feature type="disulfide bond" evidence="12">
    <location>
        <begin position="36"/>
        <end position="51"/>
    </location>
</feature>
<keyword evidence="5" id="KW-0813">Transport</keyword>
<protein>
    <submittedName>
        <fullName evidence="13">Uncharacterized protein</fullName>
    </submittedName>
</protein>
<dbReference type="PANTHER" id="PTHR21268:SF2">
    <property type="entry name" value="NADH DEHYDROGENASE [UBIQUINONE] IRON-SULFUR PROTEIN 5"/>
    <property type="match status" value="1"/>
</dbReference>
<gene>
    <name evidence="13" type="ORF">OCBIM_22030095mg</name>
</gene>
<sequence length="69" mass="8228">MTSAPLFYNPLTKMSEHWFTHQFTQCGELELDFYRCVSRVGYGRFHLNKECSMEFEDFKECAGKIKQVH</sequence>
<proteinExistence type="inferred from homology"/>
<dbReference type="GO" id="GO:0005743">
    <property type="term" value="C:mitochondrial inner membrane"/>
    <property type="evidence" value="ECO:0007669"/>
    <property type="project" value="UniProtKB-SubCell"/>
</dbReference>
<evidence type="ECO:0000313" key="13">
    <source>
        <dbReference type="EMBL" id="KOF97372.1"/>
    </source>
</evidence>
<name>A0A0L8I7D3_OCTBM</name>
<feature type="disulfide bond" evidence="12">
    <location>
        <begin position="26"/>
        <end position="61"/>
    </location>
</feature>
<evidence type="ECO:0000256" key="7">
    <source>
        <dbReference type="ARBA" id="ARBA00022792"/>
    </source>
</evidence>
<comment type="similarity">
    <text evidence="4">Belongs to the complex I NDUFS5 subunit family.</text>
</comment>
<dbReference type="EMBL" id="KQ416331">
    <property type="protein sequence ID" value="KOF97372.1"/>
    <property type="molecule type" value="Genomic_DNA"/>
</dbReference>
<evidence type="ECO:0000256" key="12">
    <source>
        <dbReference type="PIRSR" id="PIRSR619342-50"/>
    </source>
</evidence>
<dbReference type="AlphaFoldDB" id="A0A0L8I7D3"/>
<comment type="subcellular location">
    <subcellularLocation>
        <location evidence="3">Mitochondrion inner membrane</location>
        <topology evidence="3">Peripheral membrane protein</topology>
    </subcellularLocation>
    <subcellularLocation>
        <location evidence="2">Mitochondrion intermembrane space</location>
    </subcellularLocation>
</comment>
<keyword evidence="8" id="KW-0249">Electron transport</keyword>
<keyword evidence="9" id="KW-0496">Mitochondrion</keyword>
<evidence type="ECO:0000256" key="3">
    <source>
        <dbReference type="ARBA" id="ARBA00004637"/>
    </source>
</evidence>
<evidence type="ECO:0000256" key="11">
    <source>
        <dbReference type="ARBA" id="ARBA00023157"/>
    </source>
</evidence>
<evidence type="ECO:0000256" key="8">
    <source>
        <dbReference type="ARBA" id="ARBA00022982"/>
    </source>
</evidence>
<evidence type="ECO:0000256" key="4">
    <source>
        <dbReference type="ARBA" id="ARBA00007372"/>
    </source>
</evidence>
<dbReference type="Pfam" id="PF10200">
    <property type="entry name" value="Ndufs5"/>
    <property type="match status" value="1"/>
</dbReference>
<keyword evidence="6" id="KW-0679">Respiratory chain</keyword>
<accession>A0A0L8I7D3</accession>
<evidence type="ECO:0000256" key="6">
    <source>
        <dbReference type="ARBA" id="ARBA00022660"/>
    </source>
</evidence>
<evidence type="ECO:0000256" key="2">
    <source>
        <dbReference type="ARBA" id="ARBA00004569"/>
    </source>
</evidence>